<accession>A0ABM1DUE7</accession>
<dbReference type="InterPro" id="IPR003392">
    <property type="entry name" value="PTHD_SSD"/>
</dbReference>
<evidence type="ECO:0000313" key="9">
    <source>
        <dbReference type="Proteomes" id="UP000695022"/>
    </source>
</evidence>
<name>A0ABM1DUE7_PRICU</name>
<keyword evidence="5" id="KW-0325">Glycoprotein</keyword>
<feature type="transmembrane region" description="Helical" evidence="7">
    <location>
        <begin position="813"/>
        <end position="834"/>
    </location>
</feature>
<feature type="transmembrane region" description="Helical" evidence="7">
    <location>
        <begin position="359"/>
        <end position="381"/>
    </location>
</feature>
<feature type="transmembrane region" description="Helical" evidence="7">
    <location>
        <begin position="330"/>
        <end position="352"/>
    </location>
</feature>
<evidence type="ECO:0000256" key="7">
    <source>
        <dbReference type="SAM" id="Phobius"/>
    </source>
</evidence>
<dbReference type="PROSITE" id="PS50156">
    <property type="entry name" value="SSD"/>
    <property type="match status" value="2"/>
</dbReference>
<feature type="domain" description="SSD" evidence="8">
    <location>
        <begin position="878"/>
        <end position="967"/>
    </location>
</feature>
<dbReference type="PANTHER" id="PTHR45951:SF7">
    <property type="entry name" value="SSD DOMAIN-CONTAINING PROTEIN"/>
    <property type="match status" value="1"/>
</dbReference>
<feature type="transmembrane region" description="Helical" evidence="7">
    <location>
        <begin position="88"/>
        <end position="113"/>
    </location>
</feature>
<feature type="transmembrane region" description="Helical" evidence="7">
    <location>
        <begin position="439"/>
        <end position="460"/>
    </location>
</feature>
<sequence length="1059" mass="117729">MSAYSVDVYAPRWRKIHGKHVCDITCDRAAKIDAGCSDVVSVGRSSRTDLSSRDVAPSTRDDLCDDALKHEDTIWLCVLLVKHPRASFAVLLAIHIAWILLTIVLHLSGYSILPVEFNKAPLDVMTSKEYLREQAWKYRHQGLGEDIPVGRLDVILNDGRSTQLLFDVPEGANIFTPTHLRSIRAVEEEILSAKDYNLFCVMDSTATKCARPKSIIRFFDGTYSNVDPIFNDPEFSQVSKVLETAHRLLPELLVFHIGADSGNFTNTGVIKSHITRTLMLHFENGRGQGALQEYLENHLGPKLMKTRADGINDMTFYYFNSYLYVETVRALVTADLALAVGSFFFILFFIWFQTRSAFITGMATFSIIANFFATNMIYRILLDYRLFGVFHVLSIFIILGIGADDIFVFYDTWRASSREKYLSLEHRLSACYRKAAKSMLITSATTALAFVASASSPLLGLHSFGLFSAILVMVNYLSVITFFPAVILEYHLRWQTCHPSCCGGRHAEAIVPSVGNENVPPDNSQTIPNPVIRFLAGWYATVFRNRIFCTVVLLVFAAQVAGSAYYAFQMEPESGPVRFLKSNNINQKGMDLSQDAFLATAEDDVIEVYLVWGLKLPDMSGCHKTDFECEGVIGYDRTFTLNPPATQQALLRLCRKLRSDLTSEEAEMLRIPRHPVSGEAEVSCFIEDMAAFYENSQQSSNITDGVTFPVSAASAKNLAMAHPEIYGAGGLLDNFYRYFELPMEYWLTNGYAQWFGGKDRGKAMRDYGNVLVKQPTRTIPITLSSNLAEMPATSWRVSVQRHVSIAPLVRQKALVDSALTGIIIGLSFAALFLILGTQNIIVGLLATLCIVAVTVTVVSTIPIAGWKVGVQESINLCLIVGLAVDYIVHLAEAYHVAPSPDRCDRVRYMLKTMGSSVLSGACTTLGSSVFMLFGQINFFMQFGMFVFATIFFSILYAMVCFTALLSLFGPQGEFGSTASVIKLLKKPFVGVNNRKVDCVFCHGKGYLKPIGAISSQASRSSEGLENNGYIKDGKDRDSWPHENNNALQQYIKPYNVGLR</sequence>
<feature type="domain" description="SSD" evidence="8">
    <location>
        <begin position="396"/>
        <end position="489"/>
    </location>
</feature>
<keyword evidence="3 7" id="KW-1133">Transmembrane helix</keyword>
<protein>
    <submittedName>
        <fullName evidence="10">Protein dispatched homolog 1-like</fullName>
    </submittedName>
</protein>
<evidence type="ECO:0000256" key="1">
    <source>
        <dbReference type="ARBA" id="ARBA00004141"/>
    </source>
</evidence>
<dbReference type="InterPro" id="IPR052081">
    <property type="entry name" value="Dispatched_Hh_regulator"/>
</dbReference>
<evidence type="ECO:0000256" key="4">
    <source>
        <dbReference type="ARBA" id="ARBA00023136"/>
    </source>
</evidence>
<feature type="transmembrane region" description="Helical" evidence="7">
    <location>
        <begin position="873"/>
        <end position="896"/>
    </location>
</feature>
<feature type="transmembrane region" description="Helical" evidence="7">
    <location>
        <begin position="942"/>
        <end position="968"/>
    </location>
</feature>
<feature type="transmembrane region" description="Helical" evidence="7">
    <location>
        <begin position="547"/>
        <end position="568"/>
    </location>
</feature>
<evidence type="ECO:0000259" key="8">
    <source>
        <dbReference type="PROSITE" id="PS50156"/>
    </source>
</evidence>
<keyword evidence="2 7" id="KW-0812">Transmembrane</keyword>
<comment type="subcellular location">
    <subcellularLocation>
        <location evidence="1">Membrane</location>
        <topology evidence="1">Multi-pass membrane protein</topology>
    </subcellularLocation>
</comment>
<evidence type="ECO:0000256" key="5">
    <source>
        <dbReference type="ARBA" id="ARBA00023180"/>
    </source>
</evidence>
<dbReference type="Pfam" id="PF02460">
    <property type="entry name" value="Patched"/>
    <property type="match status" value="1"/>
</dbReference>
<feature type="transmembrane region" description="Helical" evidence="7">
    <location>
        <begin position="917"/>
        <end position="936"/>
    </location>
</feature>
<organism evidence="9 10">
    <name type="scientific">Priapulus caudatus</name>
    <name type="common">Priapulid worm</name>
    <dbReference type="NCBI Taxonomy" id="37621"/>
    <lineage>
        <taxon>Eukaryota</taxon>
        <taxon>Metazoa</taxon>
        <taxon>Ecdysozoa</taxon>
        <taxon>Scalidophora</taxon>
        <taxon>Priapulida</taxon>
        <taxon>Priapulimorpha</taxon>
        <taxon>Priapulimorphida</taxon>
        <taxon>Priapulidae</taxon>
        <taxon>Priapulus</taxon>
    </lineage>
</organism>
<evidence type="ECO:0000256" key="2">
    <source>
        <dbReference type="ARBA" id="ARBA00022692"/>
    </source>
</evidence>
<feature type="transmembrane region" description="Helical" evidence="7">
    <location>
        <begin position="841"/>
        <end position="861"/>
    </location>
</feature>
<gene>
    <name evidence="10" type="primary">LOC106806209</name>
</gene>
<feature type="transmembrane region" description="Helical" evidence="7">
    <location>
        <begin position="387"/>
        <end position="410"/>
    </location>
</feature>
<dbReference type="Proteomes" id="UP000695022">
    <property type="component" value="Unplaced"/>
</dbReference>
<keyword evidence="4 7" id="KW-0472">Membrane</keyword>
<dbReference type="GeneID" id="106806209"/>
<keyword evidence="9" id="KW-1185">Reference proteome</keyword>
<comment type="similarity">
    <text evidence="6">Belongs to the dispatched family.</text>
</comment>
<evidence type="ECO:0000256" key="3">
    <source>
        <dbReference type="ARBA" id="ARBA00022989"/>
    </source>
</evidence>
<dbReference type="RefSeq" id="XP_014663568.1">
    <property type="nucleotide sequence ID" value="XM_014808082.1"/>
</dbReference>
<dbReference type="Gene3D" id="1.20.1640.10">
    <property type="entry name" value="Multidrug efflux transporter AcrB transmembrane domain"/>
    <property type="match status" value="2"/>
</dbReference>
<reference evidence="10" key="1">
    <citation type="submission" date="2025-08" db="UniProtKB">
        <authorList>
            <consortium name="RefSeq"/>
        </authorList>
    </citation>
    <scope>IDENTIFICATION</scope>
</reference>
<dbReference type="PANTHER" id="PTHR45951">
    <property type="entry name" value="PROTEIN DISPATCHED-RELATED"/>
    <property type="match status" value="1"/>
</dbReference>
<evidence type="ECO:0000313" key="10">
    <source>
        <dbReference type="RefSeq" id="XP_014663568.1"/>
    </source>
</evidence>
<evidence type="ECO:0000256" key="6">
    <source>
        <dbReference type="ARBA" id="ARBA00038046"/>
    </source>
</evidence>
<dbReference type="SUPFAM" id="SSF82866">
    <property type="entry name" value="Multidrug efflux transporter AcrB transmembrane domain"/>
    <property type="match status" value="2"/>
</dbReference>
<proteinExistence type="inferred from homology"/>
<dbReference type="InterPro" id="IPR000731">
    <property type="entry name" value="SSD"/>
</dbReference>
<feature type="transmembrane region" description="Helical" evidence="7">
    <location>
        <begin position="466"/>
        <end position="488"/>
    </location>
</feature>